<comment type="similarity">
    <text evidence="1">Belongs to the peroxiredoxin family. AhpC/Prx1 subfamily.</text>
</comment>
<dbReference type="InterPro" id="IPR013766">
    <property type="entry name" value="Thioredoxin_domain"/>
</dbReference>
<dbReference type="InterPro" id="IPR036249">
    <property type="entry name" value="Thioredoxin-like_sf"/>
</dbReference>
<evidence type="ECO:0000256" key="4">
    <source>
        <dbReference type="ARBA" id="ARBA00023157"/>
    </source>
</evidence>
<dbReference type="SUPFAM" id="SSF52833">
    <property type="entry name" value="Thioredoxin-like"/>
    <property type="match status" value="1"/>
</dbReference>
<evidence type="ECO:0000256" key="3">
    <source>
        <dbReference type="ARBA" id="ARBA00023002"/>
    </source>
</evidence>
<keyword evidence="3" id="KW-0560">Oxidoreductase</keyword>
<dbReference type="EC" id="1.11.1.24" evidence="2"/>
<feature type="domain" description="Thioredoxin" evidence="12">
    <location>
        <begin position="6"/>
        <end position="113"/>
    </location>
</feature>
<dbReference type="PROSITE" id="PS51352">
    <property type="entry name" value="THIOREDOXIN_2"/>
    <property type="match status" value="1"/>
</dbReference>
<protein>
    <recommendedName>
        <fullName evidence="6">Peroxiredoxin-1</fullName>
        <ecNumber evidence="2">1.11.1.24</ecNumber>
    </recommendedName>
    <alternativeName>
        <fullName evidence="7">Thioredoxin-dependent peroxiredoxin 1</fullName>
    </alternativeName>
</protein>
<dbReference type="GO" id="GO:0005829">
    <property type="term" value="C:cytosol"/>
    <property type="evidence" value="ECO:0007669"/>
    <property type="project" value="TreeGrafter"/>
</dbReference>
<organism evidence="13 14">
    <name type="scientific">Galemys pyrenaicus</name>
    <name type="common">Iberian desman</name>
    <name type="synonym">Pyrenean desman</name>
    <dbReference type="NCBI Taxonomy" id="202257"/>
    <lineage>
        <taxon>Eukaryota</taxon>
        <taxon>Metazoa</taxon>
        <taxon>Chordata</taxon>
        <taxon>Craniata</taxon>
        <taxon>Vertebrata</taxon>
        <taxon>Euteleostomi</taxon>
        <taxon>Mammalia</taxon>
        <taxon>Eutheria</taxon>
        <taxon>Laurasiatheria</taxon>
        <taxon>Eulipotyphla</taxon>
        <taxon>Talpidae</taxon>
        <taxon>Galemys</taxon>
    </lineage>
</organism>
<keyword evidence="4" id="KW-1015">Disulfide bond</keyword>
<dbReference type="InterPro" id="IPR050217">
    <property type="entry name" value="Peroxiredoxin"/>
</dbReference>
<gene>
    <name evidence="13" type="ORF">J0S82_008567</name>
</gene>
<accession>A0A8J6DR05</accession>
<feature type="region of interest" description="Disordered" evidence="11">
    <location>
        <begin position="1"/>
        <end position="22"/>
    </location>
</feature>
<comment type="function">
    <text evidence="8">Thiol-specific peroxidase that catalyzes the reduction of hydrogen peroxide and organic hydroperoxides to water and alcohols, respectively. Plays a role in cell protection against oxidative stress by detoxifying peroxides and as sensor of hydrogen peroxide-mediated signaling events. Might participate in the signaling cascades of growth factors and tumor necrosis factor-alpha by regulating the intracellular concentrations of H(2)O(2). Reduces an intramolecular disulfide bond in GDPD5 that gates the ability to GDPD5 to drive postmitotic motor neuron differentiation.</text>
</comment>
<evidence type="ECO:0000256" key="6">
    <source>
        <dbReference type="ARBA" id="ARBA00040771"/>
    </source>
</evidence>
<keyword evidence="5" id="KW-0676">Redox-active center</keyword>
<evidence type="ECO:0000256" key="8">
    <source>
        <dbReference type="ARBA" id="ARBA00045796"/>
    </source>
</evidence>
<evidence type="ECO:0000313" key="14">
    <source>
        <dbReference type="Proteomes" id="UP000700334"/>
    </source>
</evidence>
<dbReference type="Proteomes" id="UP000700334">
    <property type="component" value="Unassembled WGS sequence"/>
</dbReference>
<evidence type="ECO:0000256" key="2">
    <source>
        <dbReference type="ARBA" id="ARBA00013017"/>
    </source>
</evidence>
<evidence type="ECO:0000313" key="13">
    <source>
        <dbReference type="EMBL" id="KAG8515213.1"/>
    </source>
</evidence>
<evidence type="ECO:0000256" key="7">
    <source>
        <dbReference type="ARBA" id="ARBA00042157"/>
    </source>
</evidence>
<proteinExistence type="inferred from homology"/>
<reference evidence="13" key="1">
    <citation type="journal article" date="2021" name="Evol. Appl.">
        <title>The genome of the Pyrenean desman and the effects of bottlenecks and inbreeding on the genomic landscape of an endangered species.</title>
        <authorList>
            <person name="Escoda L."/>
            <person name="Castresana J."/>
        </authorList>
    </citation>
    <scope>NUCLEOTIDE SEQUENCE</scope>
    <source>
        <strain evidence="13">IBE-C5619</strain>
    </source>
</reference>
<comment type="subunit">
    <text evidence="9">Homodimer; disulfide-linked, upon oxidation. 5 homodimers assemble to form a ring-like decamer. Interacts with GDPD5; forms a mixed-disulfide with GDPD5. Interacts with SESN1 and SESN2. Interacts with FAM107A.</text>
</comment>
<comment type="caution">
    <text evidence="13">The sequence shown here is derived from an EMBL/GenBank/DDBJ whole genome shotgun (WGS) entry which is preliminary data.</text>
</comment>
<sequence length="113" mass="12213">MASESAKTGHPAPNFNATAVMPDGPFTDVSLSDYKGKYVVLIVYSLDFTFVCLTEITALSDRAEGLRKLNCQVIGASVTSHFCHFPWIKSPRKQGSLGPMSIPLVSDPNHTIA</sequence>
<dbReference type="EMBL" id="JAGFMF010011712">
    <property type="protein sequence ID" value="KAG8515213.1"/>
    <property type="molecule type" value="Genomic_DNA"/>
</dbReference>
<evidence type="ECO:0000256" key="11">
    <source>
        <dbReference type="SAM" id="MobiDB-lite"/>
    </source>
</evidence>
<dbReference type="Gene3D" id="3.40.30.10">
    <property type="entry name" value="Glutaredoxin"/>
    <property type="match status" value="1"/>
</dbReference>
<evidence type="ECO:0000256" key="9">
    <source>
        <dbReference type="ARBA" id="ARBA00046955"/>
    </source>
</evidence>
<dbReference type="OrthoDB" id="185659at2759"/>
<dbReference type="GO" id="GO:0045454">
    <property type="term" value="P:cell redox homeostasis"/>
    <property type="evidence" value="ECO:0007669"/>
    <property type="project" value="TreeGrafter"/>
</dbReference>
<dbReference type="Pfam" id="PF00578">
    <property type="entry name" value="AhpC-TSA"/>
    <property type="match status" value="1"/>
</dbReference>
<dbReference type="PANTHER" id="PTHR10681">
    <property type="entry name" value="THIOREDOXIN PEROXIDASE"/>
    <property type="match status" value="1"/>
</dbReference>
<dbReference type="AlphaFoldDB" id="A0A8J6DR05"/>
<dbReference type="GO" id="GO:0042744">
    <property type="term" value="P:hydrogen peroxide catabolic process"/>
    <property type="evidence" value="ECO:0007669"/>
    <property type="project" value="TreeGrafter"/>
</dbReference>
<dbReference type="InterPro" id="IPR000866">
    <property type="entry name" value="AhpC/TSA"/>
</dbReference>
<dbReference type="GO" id="GO:0019430">
    <property type="term" value="P:removal of superoxide radicals"/>
    <property type="evidence" value="ECO:0007669"/>
    <property type="project" value="TreeGrafter"/>
</dbReference>
<comment type="catalytic activity">
    <reaction evidence="10">
        <text>a hydroperoxide + [thioredoxin]-dithiol = an alcohol + [thioredoxin]-disulfide + H2O</text>
        <dbReference type="Rhea" id="RHEA:62620"/>
        <dbReference type="Rhea" id="RHEA-COMP:10698"/>
        <dbReference type="Rhea" id="RHEA-COMP:10700"/>
        <dbReference type="ChEBI" id="CHEBI:15377"/>
        <dbReference type="ChEBI" id="CHEBI:29950"/>
        <dbReference type="ChEBI" id="CHEBI:30879"/>
        <dbReference type="ChEBI" id="CHEBI:35924"/>
        <dbReference type="ChEBI" id="CHEBI:50058"/>
        <dbReference type="EC" id="1.11.1.24"/>
    </reaction>
</comment>
<evidence type="ECO:0000259" key="12">
    <source>
        <dbReference type="PROSITE" id="PS51352"/>
    </source>
</evidence>
<dbReference type="GO" id="GO:0008379">
    <property type="term" value="F:thioredoxin peroxidase activity"/>
    <property type="evidence" value="ECO:0007669"/>
    <property type="project" value="TreeGrafter"/>
</dbReference>
<evidence type="ECO:0000256" key="10">
    <source>
        <dbReference type="ARBA" id="ARBA00049091"/>
    </source>
</evidence>
<dbReference type="PANTHER" id="PTHR10681:SF111">
    <property type="entry name" value="PEROXIREDOXIN-1"/>
    <property type="match status" value="1"/>
</dbReference>
<name>A0A8J6DR05_GALPY</name>
<keyword evidence="14" id="KW-1185">Reference proteome</keyword>
<dbReference type="GO" id="GO:0045321">
    <property type="term" value="P:leukocyte activation"/>
    <property type="evidence" value="ECO:0007669"/>
    <property type="project" value="TreeGrafter"/>
</dbReference>
<evidence type="ECO:0000256" key="5">
    <source>
        <dbReference type="ARBA" id="ARBA00023284"/>
    </source>
</evidence>
<evidence type="ECO:0000256" key="1">
    <source>
        <dbReference type="ARBA" id="ARBA00009796"/>
    </source>
</evidence>